<keyword evidence="1" id="KW-0325">Glycoprotein</keyword>
<dbReference type="GO" id="GO:0005615">
    <property type="term" value="C:extracellular space"/>
    <property type="evidence" value="ECO:0007669"/>
    <property type="project" value="TreeGrafter"/>
</dbReference>
<evidence type="ECO:0000259" key="3">
    <source>
        <dbReference type="Pfam" id="PF00129"/>
    </source>
</evidence>
<gene>
    <name evidence="4" type="ORF">ANANG_G00184100</name>
</gene>
<dbReference type="PANTHER" id="PTHR16675:SF237">
    <property type="entry name" value="MHC CLASS I ANTIGEN TRANSCRIPT VARIANT 1-RELATED"/>
    <property type="match status" value="1"/>
</dbReference>
<dbReference type="SUPFAM" id="SSF54452">
    <property type="entry name" value="MHC antigen-recognition domain"/>
    <property type="match status" value="1"/>
</dbReference>
<evidence type="ECO:0000313" key="5">
    <source>
        <dbReference type="Proteomes" id="UP001044222"/>
    </source>
</evidence>
<dbReference type="PANTHER" id="PTHR16675">
    <property type="entry name" value="MHC CLASS I-RELATED"/>
    <property type="match status" value="1"/>
</dbReference>
<dbReference type="InterPro" id="IPR011162">
    <property type="entry name" value="MHC_I/II-like_Ag-recog"/>
</dbReference>
<accession>A0A9D3M734</accession>
<dbReference type="Gene3D" id="3.30.500.10">
    <property type="entry name" value="MHC class I-like antigen recognition-like"/>
    <property type="match status" value="1"/>
</dbReference>
<comment type="caution">
    <text evidence="4">The sequence shown here is derived from an EMBL/GenBank/DDBJ whole genome shotgun (WGS) entry which is preliminary data.</text>
</comment>
<feature type="domain" description="MHC class I-like antigen recognition-like" evidence="3">
    <location>
        <begin position="1"/>
        <end position="82"/>
    </location>
</feature>
<dbReference type="GO" id="GO:0009897">
    <property type="term" value="C:external side of plasma membrane"/>
    <property type="evidence" value="ECO:0007669"/>
    <property type="project" value="TreeGrafter"/>
</dbReference>
<dbReference type="InterPro" id="IPR011161">
    <property type="entry name" value="MHC_I-like_Ag-recog"/>
</dbReference>
<dbReference type="GO" id="GO:0006955">
    <property type="term" value="P:immune response"/>
    <property type="evidence" value="ECO:0007669"/>
    <property type="project" value="TreeGrafter"/>
</dbReference>
<proteinExistence type="inferred from homology"/>
<dbReference type="InterPro" id="IPR001039">
    <property type="entry name" value="MHC_I_a_a1/a2"/>
</dbReference>
<keyword evidence="5" id="KW-1185">Reference proteome</keyword>
<dbReference type="EMBL" id="JAFIRN010000009">
    <property type="protein sequence ID" value="KAG5843024.1"/>
    <property type="molecule type" value="Genomic_DNA"/>
</dbReference>
<evidence type="ECO:0000313" key="4">
    <source>
        <dbReference type="EMBL" id="KAG5843024.1"/>
    </source>
</evidence>
<evidence type="ECO:0000256" key="1">
    <source>
        <dbReference type="ARBA" id="ARBA00023180"/>
    </source>
</evidence>
<dbReference type="Proteomes" id="UP001044222">
    <property type="component" value="Chromosome 9"/>
</dbReference>
<dbReference type="Pfam" id="PF00129">
    <property type="entry name" value="MHC_I"/>
    <property type="match status" value="1"/>
</dbReference>
<sequence>MYGCEWDDDTGATGGFNQFGYDGEDFITYDLKNQRYIGPTPQASITAQKWNNDPAQLEHRKQYLTQECVAWLQKYVSYRRSALERTVAPKVSLLQKDSLLSCRYLSCDRILPRGIMVTWQKDGKDLDEDVELGRRCPTGRNIPDQISPES</sequence>
<organism evidence="4 5">
    <name type="scientific">Anguilla anguilla</name>
    <name type="common">European freshwater eel</name>
    <name type="synonym">Muraena anguilla</name>
    <dbReference type="NCBI Taxonomy" id="7936"/>
    <lineage>
        <taxon>Eukaryota</taxon>
        <taxon>Metazoa</taxon>
        <taxon>Chordata</taxon>
        <taxon>Craniata</taxon>
        <taxon>Vertebrata</taxon>
        <taxon>Euteleostomi</taxon>
        <taxon>Actinopterygii</taxon>
        <taxon>Neopterygii</taxon>
        <taxon>Teleostei</taxon>
        <taxon>Anguilliformes</taxon>
        <taxon>Anguillidae</taxon>
        <taxon>Anguilla</taxon>
    </lineage>
</organism>
<dbReference type="PRINTS" id="PR01638">
    <property type="entry name" value="MHCCLASSI"/>
</dbReference>
<dbReference type="InterPro" id="IPR037055">
    <property type="entry name" value="MHC_I-like_Ag-recog_sf"/>
</dbReference>
<name>A0A9D3M734_ANGAN</name>
<dbReference type="InterPro" id="IPR050208">
    <property type="entry name" value="MHC_class-I_related"/>
</dbReference>
<comment type="similarity">
    <text evidence="2">Belongs to the MHC class I family.</text>
</comment>
<reference evidence="4" key="1">
    <citation type="submission" date="2021-01" db="EMBL/GenBank/DDBJ databases">
        <title>A chromosome-scale assembly of European eel, Anguilla anguilla.</title>
        <authorList>
            <person name="Henkel C."/>
            <person name="Jong-Raadsen S.A."/>
            <person name="Dufour S."/>
            <person name="Weltzien F.-A."/>
            <person name="Palstra A.P."/>
            <person name="Pelster B."/>
            <person name="Spaink H.P."/>
            <person name="Van Den Thillart G.E."/>
            <person name="Jansen H."/>
            <person name="Zahm M."/>
            <person name="Klopp C."/>
            <person name="Cedric C."/>
            <person name="Louis A."/>
            <person name="Berthelot C."/>
            <person name="Parey E."/>
            <person name="Roest Crollius H."/>
            <person name="Montfort J."/>
            <person name="Robinson-Rechavi M."/>
            <person name="Bucao C."/>
            <person name="Bouchez O."/>
            <person name="Gislard M."/>
            <person name="Lluch J."/>
            <person name="Milhes M."/>
            <person name="Lampietro C."/>
            <person name="Lopez Roques C."/>
            <person name="Donnadieu C."/>
            <person name="Braasch I."/>
            <person name="Desvignes T."/>
            <person name="Postlethwait J."/>
            <person name="Bobe J."/>
            <person name="Guiguen Y."/>
            <person name="Dirks R."/>
        </authorList>
    </citation>
    <scope>NUCLEOTIDE SEQUENCE</scope>
    <source>
        <strain evidence="4">Tag_6206</strain>
        <tissue evidence="4">Liver</tissue>
    </source>
</reference>
<evidence type="ECO:0000256" key="2">
    <source>
        <dbReference type="RuleBase" id="RU004439"/>
    </source>
</evidence>
<dbReference type="AlphaFoldDB" id="A0A9D3M734"/>
<protein>
    <recommendedName>
        <fullName evidence="3">MHC class I-like antigen recognition-like domain-containing protein</fullName>
    </recommendedName>
</protein>